<comment type="caution">
    <text evidence="2">The sequence shown here is derived from an EMBL/GenBank/DDBJ whole genome shotgun (WGS) entry which is preliminary data.</text>
</comment>
<name>A0AAW2G994_9HYME</name>
<reference evidence="2 3" key="1">
    <citation type="submission" date="2023-03" db="EMBL/GenBank/DDBJ databases">
        <title>High recombination rates correlate with genetic variation in Cardiocondyla obscurior ants.</title>
        <authorList>
            <person name="Errbii M."/>
        </authorList>
    </citation>
    <scope>NUCLEOTIDE SEQUENCE [LARGE SCALE GENOMIC DNA]</scope>
    <source>
        <strain evidence="2">Alpha-2009</strain>
        <tissue evidence="2">Whole body</tissue>
    </source>
</reference>
<keyword evidence="3" id="KW-1185">Reference proteome</keyword>
<proteinExistence type="predicted"/>
<evidence type="ECO:0000313" key="3">
    <source>
        <dbReference type="Proteomes" id="UP001430953"/>
    </source>
</evidence>
<organism evidence="2 3">
    <name type="scientific">Cardiocondyla obscurior</name>
    <dbReference type="NCBI Taxonomy" id="286306"/>
    <lineage>
        <taxon>Eukaryota</taxon>
        <taxon>Metazoa</taxon>
        <taxon>Ecdysozoa</taxon>
        <taxon>Arthropoda</taxon>
        <taxon>Hexapoda</taxon>
        <taxon>Insecta</taxon>
        <taxon>Pterygota</taxon>
        <taxon>Neoptera</taxon>
        <taxon>Endopterygota</taxon>
        <taxon>Hymenoptera</taxon>
        <taxon>Apocrita</taxon>
        <taxon>Aculeata</taxon>
        <taxon>Formicoidea</taxon>
        <taxon>Formicidae</taxon>
        <taxon>Myrmicinae</taxon>
        <taxon>Cardiocondyla</taxon>
    </lineage>
</organism>
<feature type="region of interest" description="Disordered" evidence="1">
    <location>
        <begin position="1"/>
        <end position="52"/>
    </location>
</feature>
<evidence type="ECO:0000313" key="2">
    <source>
        <dbReference type="EMBL" id="KAL0123784.1"/>
    </source>
</evidence>
<accession>A0AAW2G994</accession>
<dbReference type="Proteomes" id="UP001430953">
    <property type="component" value="Unassembled WGS sequence"/>
</dbReference>
<sequence length="52" mass="5687">MKGNGNPPAPNANFCRIQKRGTRATRGAFPPTHARTHARTHGTQAEYRICIG</sequence>
<dbReference type="AlphaFoldDB" id="A0AAW2G994"/>
<gene>
    <name evidence="2" type="ORF">PUN28_005951</name>
</gene>
<protein>
    <submittedName>
        <fullName evidence="2">Uncharacterized protein</fullName>
    </submittedName>
</protein>
<dbReference type="EMBL" id="JADYXP020000005">
    <property type="protein sequence ID" value="KAL0123784.1"/>
    <property type="molecule type" value="Genomic_DNA"/>
</dbReference>
<evidence type="ECO:0000256" key="1">
    <source>
        <dbReference type="SAM" id="MobiDB-lite"/>
    </source>
</evidence>